<dbReference type="InterPro" id="IPR014016">
    <property type="entry name" value="UvrD-like_ATP-bd"/>
</dbReference>
<sequence>MKQNRSMGWIPDTTQQEIIDINDGCHLVLAPPGCGKTQILAERIRRAHALGVAYEDMLCLTFTNRAARGMRERISENIDDHATGDVFVGNVHRFCSRFLFENAVVPADSAIIDDDTVMSILAMYLQEDEERALANNQRRRYYSQIMFFSHLMYEVQHGIPKPLRLHPECATKEDVTVMCAICKMQDRPFTAETMIDIYEHTDFYLDFIRSEDFDLALRHVAEQTIMKMRYAHAYEAYKLQNNLLDFEDLLQKTYIALREDASYKRYPWIQVDEVQDLNMMQLAIIDALSTFKFDDRGGNAAANKGAVMYLGDEMQAIFSFMGAKLQILELLKHRCKGSLHHLGINHRSPKYLVDLLNTYAVRELHFDPELLPEAKKDNTAVGNELRIVASDNIEAEFDDVVRMASGFFDNYPNETTAVIVNANNDADMISKKLAERAQTHFKVSGTDLFATPEVKLIMAHLSVLANEHNFLAWSRLLKGLMVFQSNASARQFVHRLEVRGITPSDFFDYEDSTYIQEFLRIYNEQEIVVFDTETTGLNVFDDDVIQIAAERIRNGKTVDKFSVHIETGREIPKMLGDIPNPIIGEREHQTIRPHEEGLQMFLDFVGSDVLIGHNAEYDYRIMDYNLRRYLPHVDWQKEHPVCLDSLKIIRLLRPELKAFKLKLLLQELHLEGTNSHLADDDVNATVSLLRYCNTRAQELLNSQKEFLGRKTTRERIRLLRQNYHELYATGRERLYSREQNTEEPAVVTEAKRFYAQMRSNGWMREIPKIEYIFRFLTDDVIDERRDPSLKEQLNRHIMEINTFKEADLCGSSTIDDRIFVTTIHKAKGLEFDNVIVFDVVDGRIPNYYNENNPKGLAEDARKLYVAMSRAKKRLVITYSKSRLVGRDTKPQHLSRFLSSVLPMFRQQ</sequence>
<dbReference type="InterPro" id="IPR012337">
    <property type="entry name" value="RNaseH-like_sf"/>
</dbReference>
<keyword evidence="16" id="KW-0540">Nuclease</keyword>
<dbReference type="GO" id="GO:0016887">
    <property type="term" value="F:ATP hydrolysis activity"/>
    <property type="evidence" value="ECO:0007669"/>
    <property type="project" value="RHEA"/>
</dbReference>
<dbReference type="Gene3D" id="3.30.420.10">
    <property type="entry name" value="Ribonuclease H-like superfamily/Ribonuclease H"/>
    <property type="match status" value="1"/>
</dbReference>
<dbReference type="HOGENOM" id="CLU_309912_0_0_10"/>
<evidence type="ECO:0000256" key="9">
    <source>
        <dbReference type="ARBA" id="ARBA00026073"/>
    </source>
</evidence>
<evidence type="ECO:0000256" key="6">
    <source>
        <dbReference type="ARBA" id="ARBA00023125"/>
    </source>
</evidence>
<keyword evidence="6" id="KW-0238">DNA-binding</keyword>
<dbReference type="EC" id="5.6.2.4" evidence="11"/>
<dbReference type="EMBL" id="ACKS01000081">
    <property type="protein sequence ID" value="EFA43389.1"/>
    <property type="molecule type" value="Genomic_DNA"/>
</dbReference>
<dbReference type="SMART" id="SM00479">
    <property type="entry name" value="EXOIII"/>
    <property type="match status" value="1"/>
</dbReference>
<dbReference type="Pfam" id="PF00580">
    <property type="entry name" value="UvrD-helicase"/>
    <property type="match status" value="1"/>
</dbReference>
<keyword evidence="2 14" id="KW-0547">Nucleotide-binding</keyword>
<evidence type="ECO:0000256" key="1">
    <source>
        <dbReference type="ARBA" id="ARBA00009922"/>
    </source>
</evidence>
<dbReference type="AlphaFoldDB" id="D1PYX3"/>
<dbReference type="InterPro" id="IPR013520">
    <property type="entry name" value="Ribonucl_H"/>
</dbReference>
<evidence type="ECO:0000256" key="2">
    <source>
        <dbReference type="ARBA" id="ARBA00022741"/>
    </source>
</evidence>
<comment type="caution">
    <text evidence="16">The sequence shown here is derived from an EMBL/GenBank/DDBJ whole genome shotgun (WGS) entry which is preliminary data.</text>
</comment>
<evidence type="ECO:0000256" key="8">
    <source>
        <dbReference type="ARBA" id="ARBA00025483"/>
    </source>
</evidence>
<keyword evidence="17" id="KW-1185">Reference proteome</keyword>
<dbReference type="InterPro" id="IPR013986">
    <property type="entry name" value="DExx_box_DNA_helicase_dom_sf"/>
</dbReference>
<keyword evidence="16" id="KW-0269">Exonuclease</keyword>
<dbReference type="GO" id="GO:0004527">
    <property type="term" value="F:exonuclease activity"/>
    <property type="evidence" value="ECO:0007669"/>
    <property type="project" value="UniProtKB-KW"/>
</dbReference>
<dbReference type="GO" id="GO:0016779">
    <property type="term" value="F:nucleotidyltransferase activity"/>
    <property type="evidence" value="ECO:0007669"/>
    <property type="project" value="UniProtKB-KW"/>
</dbReference>
<protein>
    <recommendedName>
        <fullName evidence="11">DNA 3'-5' helicase</fullName>
        <ecNumber evidence="11">5.6.2.4</ecNumber>
    </recommendedName>
    <alternativeName>
        <fullName evidence="12">DNA 3'-5' helicase II</fullName>
    </alternativeName>
</protein>
<feature type="domain" description="UvrD-like helicase ATP-binding" evidence="15">
    <location>
        <begin position="9"/>
        <end position="349"/>
    </location>
</feature>
<dbReference type="SUPFAM" id="SSF53098">
    <property type="entry name" value="Ribonuclease H-like"/>
    <property type="match status" value="1"/>
</dbReference>
<dbReference type="CDD" id="cd06127">
    <property type="entry name" value="DEDDh"/>
    <property type="match status" value="1"/>
</dbReference>
<keyword evidence="3 14" id="KW-0378">Hydrolase</keyword>
<feature type="binding site" evidence="14">
    <location>
        <begin position="30"/>
        <end position="37"/>
    </location>
    <ligand>
        <name>ATP</name>
        <dbReference type="ChEBI" id="CHEBI:30616"/>
    </ligand>
</feature>
<dbReference type="Gene3D" id="1.10.10.160">
    <property type="match status" value="1"/>
</dbReference>
<evidence type="ECO:0000256" key="14">
    <source>
        <dbReference type="PROSITE-ProRule" id="PRU00560"/>
    </source>
</evidence>
<keyword evidence="16" id="KW-0548">Nucleotidyltransferase</keyword>
<dbReference type="Proteomes" id="UP000003160">
    <property type="component" value="Unassembled WGS sequence"/>
</dbReference>
<dbReference type="InterPro" id="IPR036397">
    <property type="entry name" value="RNaseH_sf"/>
</dbReference>
<keyword evidence="4 14" id="KW-0347">Helicase</keyword>
<evidence type="ECO:0000256" key="5">
    <source>
        <dbReference type="ARBA" id="ARBA00022840"/>
    </source>
</evidence>
<evidence type="ECO:0000256" key="10">
    <source>
        <dbReference type="ARBA" id="ARBA00034617"/>
    </source>
</evidence>
<dbReference type="InterPro" id="IPR014017">
    <property type="entry name" value="DNA_helicase_UvrD-like_C"/>
</dbReference>
<dbReference type="Pfam" id="PF13361">
    <property type="entry name" value="UvrD_C"/>
    <property type="match status" value="1"/>
</dbReference>
<evidence type="ECO:0000256" key="11">
    <source>
        <dbReference type="ARBA" id="ARBA00034808"/>
    </source>
</evidence>
<dbReference type="InterPro" id="IPR027417">
    <property type="entry name" value="P-loop_NTPase"/>
</dbReference>
<evidence type="ECO:0000256" key="4">
    <source>
        <dbReference type="ARBA" id="ARBA00022806"/>
    </source>
</evidence>
<proteinExistence type="inferred from homology"/>
<keyword evidence="16" id="KW-0808">Transferase</keyword>
<dbReference type="FunFam" id="3.30.420.10:FF:000045">
    <property type="entry name" value="3'-5' exonuclease DinG"/>
    <property type="match status" value="1"/>
</dbReference>
<dbReference type="Gene3D" id="1.10.486.10">
    <property type="entry name" value="PCRA, domain 4"/>
    <property type="match status" value="1"/>
</dbReference>
<comment type="catalytic activity">
    <reaction evidence="10">
        <text>Couples ATP hydrolysis with the unwinding of duplex DNA by translocating in the 3'-5' direction.</text>
        <dbReference type="EC" id="5.6.2.4"/>
    </reaction>
</comment>
<evidence type="ECO:0000259" key="15">
    <source>
        <dbReference type="PROSITE" id="PS51198"/>
    </source>
</evidence>
<evidence type="ECO:0000256" key="13">
    <source>
        <dbReference type="ARBA" id="ARBA00048988"/>
    </source>
</evidence>
<gene>
    <name evidence="16" type="ORF">HMPREF0645_2158</name>
</gene>
<dbReference type="Gene3D" id="3.40.50.300">
    <property type="entry name" value="P-loop containing nucleotide triphosphate hydrolases"/>
    <property type="match status" value="4"/>
</dbReference>
<comment type="similarity">
    <text evidence="1">Belongs to the helicase family. UvrD subfamily.</text>
</comment>
<dbReference type="PANTHER" id="PTHR11070">
    <property type="entry name" value="UVRD / RECB / PCRA DNA HELICASE FAMILY MEMBER"/>
    <property type="match status" value="1"/>
</dbReference>
<dbReference type="RefSeq" id="WP_007174261.1">
    <property type="nucleotide sequence ID" value="NZ_GG704781.1"/>
</dbReference>
<comment type="function">
    <text evidence="8">DNA polymerase III is a complex, multichain enzyme responsible for most of the replicative synthesis in bacteria. The epsilon subunit contain the editing function and is a proofreading 3'-5' exonuclease.</text>
</comment>
<reference evidence="16 17" key="1">
    <citation type="submission" date="2009-10" db="EMBL/GenBank/DDBJ databases">
        <authorList>
            <person name="Qin X."/>
            <person name="Bachman B."/>
            <person name="Battles P."/>
            <person name="Bell A."/>
            <person name="Bess C."/>
            <person name="Bickham C."/>
            <person name="Chaboub L."/>
            <person name="Chen D."/>
            <person name="Coyle M."/>
            <person name="Deiros D.R."/>
            <person name="Dinh H."/>
            <person name="Forbes L."/>
            <person name="Fowler G."/>
            <person name="Francisco L."/>
            <person name="Fu Q."/>
            <person name="Gubbala S."/>
            <person name="Hale W."/>
            <person name="Han Y."/>
            <person name="Hemphill L."/>
            <person name="Highlander S.K."/>
            <person name="Hirani K."/>
            <person name="Hogues M."/>
            <person name="Jackson L."/>
            <person name="Jakkamsetti A."/>
            <person name="Javaid M."/>
            <person name="Jiang H."/>
            <person name="Korchina V."/>
            <person name="Kovar C."/>
            <person name="Lara F."/>
            <person name="Lee S."/>
            <person name="Mata R."/>
            <person name="Mathew T."/>
            <person name="Moen C."/>
            <person name="Morales K."/>
            <person name="Munidasa M."/>
            <person name="Nazareth L."/>
            <person name="Ngo R."/>
            <person name="Nguyen L."/>
            <person name="Okwuonu G."/>
            <person name="Ongeri F."/>
            <person name="Patil S."/>
            <person name="Petrosino J."/>
            <person name="Pham C."/>
            <person name="Pham P."/>
            <person name="Pu L.-L."/>
            <person name="Puazo M."/>
            <person name="Raj R."/>
            <person name="Reid J."/>
            <person name="Rouhana J."/>
            <person name="Saada N."/>
            <person name="Shang Y."/>
            <person name="Simmons D."/>
            <person name="Thornton R."/>
            <person name="Warren J."/>
            <person name="Weissenberger G."/>
            <person name="Zhang J."/>
            <person name="Zhang L."/>
            <person name="Zhou C."/>
            <person name="Zhu D."/>
            <person name="Muzny D."/>
            <person name="Worley K."/>
            <person name="Gibbs R."/>
        </authorList>
    </citation>
    <scope>NUCLEOTIDE SEQUENCE [LARGE SCALE GENOMIC DNA]</scope>
    <source>
        <strain evidence="16 17">DSM 17361</strain>
    </source>
</reference>
<dbReference type="PROSITE" id="PS51198">
    <property type="entry name" value="UVRD_HELICASE_ATP_BIND"/>
    <property type="match status" value="1"/>
</dbReference>
<comment type="subunit">
    <text evidence="9">DNA polymerase III contains a core (composed of alpha, epsilon and theta chains) that associates with a tau subunit. This core dimerizes to form the POLIII' complex. PolIII' associates with the gamma complex (composed of gamma, delta, delta', psi and chi chains) and with the beta chain to form the complete DNA polymerase III complex.</text>
</comment>
<dbReference type="GO" id="GO:0000725">
    <property type="term" value="P:recombinational repair"/>
    <property type="evidence" value="ECO:0007669"/>
    <property type="project" value="TreeGrafter"/>
</dbReference>
<dbReference type="GO" id="GO:0005524">
    <property type="term" value="F:ATP binding"/>
    <property type="evidence" value="ECO:0007669"/>
    <property type="project" value="UniProtKB-UniRule"/>
</dbReference>
<evidence type="ECO:0000313" key="17">
    <source>
        <dbReference type="Proteomes" id="UP000003160"/>
    </source>
</evidence>
<dbReference type="OrthoDB" id="9809039at2"/>
<organism evidence="16 17">
    <name type="scientific">Hallella bergensis DSM 17361</name>
    <dbReference type="NCBI Taxonomy" id="585502"/>
    <lineage>
        <taxon>Bacteria</taxon>
        <taxon>Pseudomonadati</taxon>
        <taxon>Bacteroidota</taxon>
        <taxon>Bacteroidia</taxon>
        <taxon>Bacteroidales</taxon>
        <taxon>Prevotellaceae</taxon>
        <taxon>Hallella</taxon>
    </lineage>
</organism>
<dbReference type="SUPFAM" id="SSF52540">
    <property type="entry name" value="P-loop containing nucleoside triphosphate hydrolases"/>
    <property type="match status" value="1"/>
</dbReference>
<dbReference type="Pfam" id="PF00929">
    <property type="entry name" value="RNase_T"/>
    <property type="match status" value="1"/>
</dbReference>
<keyword evidence="5 14" id="KW-0067">ATP-binding</keyword>
<accession>D1PYX3</accession>
<name>D1PYX3_9BACT</name>
<keyword evidence="7" id="KW-0413">Isomerase</keyword>
<dbReference type="PANTHER" id="PTHR11070:SF2">
    <property type="entry name" value="ATP-DEPENDENT DNA HELICASE SRS2"/>
    <property type="match status" value="1"/>
</dbReference>
<evidence type="ECO:0000313" key="16">
    <source>
        <dbReference type="EMBL" id="EFA43389.1"/>
    </source>
</evidence>
<comment type="catalytic activity">
    <reaction evidence="13">
        <text>ATP + H2O = ADP + phosphate + H(+)</text>
        <dbReference type="Rhea" id="RHEA:13065"/>
        <dbReference type="ChEBI" id="CHEBI:15377"/>
        <dbReference type="ChEBI" id="CHEBI:15378"/>
        <dbReference type="ChEBI" id="CHEBI:30616"/>
        <dbReference type="ChEBI" id="CHEBI:43474"/>
        <dbReference type="ChEBI" id="CHEBI:456216"/>
        <dbReference type="EC" id="5.6.2.4"/>
    </reaction>
</comment>
<dbReference type="eggNOG" id="COG0210">
    <property type="taxonomic scope" value="Bacteria"/>
</dbReference>
<evidence type="ECO:0000256" key="7">
    <source>
        <dbReference type="ARBA" id="ARBA00023235"/>
    </source>
</evidence>
<evidence type="ECO:0000256" key="12">
    <source>
        <dbReference type="ARBA" id="ARBA00034923"/>
    </source>
</evidence>
<dbReference type="GO" id="GO:0003677">
    <property type="term" value="F:DNA binding"/>
    <property type="evidence" value="ECO:0007669"/>
    <property type="project" value="UniProtKB-KW"/>
</dbReference>
<dbReference type="GO" id="GO:0043138">
    <property type="term" value="F:3'-5' DNA helicase activity"/>
    <property type="evidence" value="ECO:0007669"/>
    <property type="project" value="UniProtKB-EC"/>
</dbReference>
<evidence type="ECO:0000256" key="3">
    <source>
        <dbReference type="ARBA" id="ARBA00022801"/>
    </source>
</evidence>
<dbReference type="InterPro" id="IPR000212">
    <property type="entry name" value="DNA_helicase_UvrD/REP"/>
</dbReference>